<keyword evidence="4 9" id="KW-0552">Olfaction</keyword>
<evidence type="ECO:0000256" key="6">
    <source>
        <dbReference type="ARBA" id="ARBA00023136"/>
    </source>
</evidence>
<comment type="caution">
    <text evidence="9">Lacks conserved residue(s) required for the propagation of feature annotation.</text>
</comment>
<name>A0A7G8Z948_9HYME</name>
<gene>
    <name evidence="10" type="primary">OR29</name>
</gene>
<feature type="transmembrane region" description="Helical" evidence="9">
    <location>
        <begin position="68"/>
        <end position="87"/>
    </location>
</feature>
<keyword evidence="6 9" id="KW-0472">Membrane</keyword>
<dbReference type="GO" id="GO:0005549">
    <property type="term" value="F:odorant binding"/>
    <property type="evidence" value="ECO:0007669"/>
    <property type="project" value="InterPro"/>
</dbReference>
<feature type="transmembrane region" description="Helical" evidence="9">
    <location>
        <begin position="291"/>
        <end position="313"/>
    </location>
</feature>
<evidence type="ECO:0000256" key="2">
    <source>
        <dbReference type="ARBA" id="ARBA00022606"/>
    </source>
</evidence>
<dbReference type="InterPro" id="IPR004117">
    <property type="entry name" value="7tm6_olfct_rcpt"/>
</dbReference>
<proteinExistence type="evidence at transcript level"/>
<keyword evidence="3 9" id="KW-0812">Transmembrane</keyword>
<dbReference type="EMBL" id="MT670969">
    <property type="protein sequence ID" value="QNL14973.1"/>
    <property type="molecule type" value="mRNA"/>
</dbReference>
<reference evidence="10" key="1">
    <citation type="submission" date="2020-06" db="EMBL/GenBank/DDBJ databases">
        <authorList>
            <person name="Sheng S."/>
        </authorList>
    </citation>
    <scope>NUCLEOTIDE SEQUENCE</scope>
    <source>
        <tissue evidence="10">Antenna</tissue>
    </source>
</reference>
<dbReference type="PANTHER" id="PTHR21137">
    <property type="entry name" value="ODORANT RECEPTOR"/>
    <property type="match status" value="1"/>
</dbReference>
<evidence type="ECO:0000313" key="10">
    <source>
        <dbReference type="EMBL" id="QNL14973.1"/>
    </source>
</evidence>
<evidence type="ECO:0000256" key="9">
    <source>
        <dbReference type="RuleBase" id="RU351113"/>
    </source>
</evidence>
<protein>
    <recommendedName>
        <fullName evidence="9">Odorant receptor</fullName>
    </recommendedName>
</protein>
<feature type="transmembrane region" description="Helical" evidence="9">
    <location>
        <begin position="40"/>
        <end position="62"/>
    </location>
</feature>
<evidence type="ECO:0000256" key="3">
    <source>
        <dbReference type="ARBA" id="ARBA00022692"/>
    </source>
</evidence>
<evidence type="ECO:0000256" key="8">
    <source>
        <dbReference type="ARBA" id="ARBA00023224"/>
    </source>
</evidence>
<dbReference type="GO" id="GO:0004984">
    <property type="term" value="F:olfactory receptor activity"/>
    <property type="evidence" value="ECO:0007669"/>
    <property type="project" value="InterPro"/>
</dbReference>
<keyword evidence="7 9" id="KW-0675">Receptor</keyword>
<keyword evidence="5 9" id="KW-1133">Transmembrane helix</keyword>
<dbReference type="GO" id="GO:0005886">
    <property type="term" value="C:plasma membrane"/>
    <property type="evidence" value="ECO:0007669"/>
    <property type="project" value="UniProtKB-SubCell"/>
</dbReference>
<dbReference type="AlphaFoldDB" id="A0A7G8Z948"/>
<keyword evidence="8 9" id="KW-0807">Transducer</keyword>
<evidence type="ECO:0000256" key="1">
    <source>
        <dbReference type="ARBA" id="ARBA00004141"/>
    </source>
</evidence>
<dbReference type="Pfam" id="PF02949">
    <property type="entry name" value="7tm_6"/>
    <property type="match status" value="1"/>
</dbReference>
<feature type="transmembrane region" description="Helical" evidence="9">
    <location>
        <begin position="363"/>
        <end position="385"/>
    </location>
</feature>
<dbReference type="GO" id="GO:0007165">
    <property type="term" value="P:signal transduction"/>
    <property type="evidence" value="ECO:0007669"/>
    <property type="project" value="UniProtKB-KW"/>
</dbReference>
<keyword evidence="2 9" id="KW-0716">Sensory transduction</keyword>
<evidence type="ECO:0000256" key="7">
    <source>
        <dbReference type="ARBA" id="ARBA00023170"/>
    </source>
</evidence>
<comment type="similarity">
    <text evidence="9">Belongs to the insect chemoreceptor superfamily. Heteromeric odorant receptor channel (TC 1.A.69) family.</text>
</comment>
<sequence>MINEIKAKSLHMKTLLEASKPLRVVGIWPTNHTTITDIRFAIIITYYTIFVVMEYCDLFYVFGDLELVILNLLETTYHTVIITRIYMIRFNGLVRQVIKDIEDDHDEFYGSEEEKKITIECHAIGVSSYATIMFWIVTGISAWYLTPVTNYIIARLNNETGLLILPYRIPTFFNLTSFKPTAGIYMFEMGLNYFAVCLGSSCNVLSTAVNNVCCRLAVLTYRVKNLKLDADGNNHRQIFRNLCASHLRTMRLIKTIDNAFHLTFLSELLLLMTETSVILYNIIHHWDNMEIVYVVSLSACCVFMISIIGINCVMGQNLLDKSLELNEAYWQCIWYDMPVSGKKLFMILMISSQSPLQLTAGKFYLYSLSNFVSILKTCVVYASILRTVQYR</sequence>
<comment type="subcellular location">
    <subcellularLocation>
        <location evidence="9">Cell membrane</location>
        <topology evidence="9">Multi-pass membrane protein</topology>
    </subcellularLocation>
    <subcellularLocation>
        <location evidence="1">Membrane</location>
        <topology evidence="1">Multi-pass membrane protein</topology>
    </subcellularLocation>
</comment>
<evidence type="ECO:0000256" key="4">
    <source>
        <dbReference type="ARBA" id="ARBA00022725"/>
    </source>
</evidence>
<accession>A0A7G8Z948</accession>
<evidence type="ECO:0000256" key="5">
    <source>
        <dbReference type="ARBA" id="ARBA00022989"/>
    </source>
</evidence>
<organism evidence="10">
    <name type="scientific">Aulacocentrum confusum</name>
    <dbReference type="NCBI Taxonomy" id="2767324"/>
    <lineage>
        <taxon>Eukaryota</taxon>
        <taxon>Metazoa</taxon>
        <taxon>Ecdysozoa</taxon>
        <taxon>Arthropoda</taxon>
        <taxon>Hexapoda</taxon>
        <taxon>Insecta</taxon>
        <taxon>Pterygota</taxon>
        <taxon>Neoptera</taxon>
        <taxon>Endopterygota</taxon>
        <taxon>Hymenoptera</taxon>
        <taxon>Apocrita</taxon>
        <taxon>Ichneumonoidea</taxon>
        <taxon>Braconidae</taxon>
        <taxon>Macrocentrinae</taxon>
        <taxon>Aulacocentrum</taxon>
    </lineage>
</organism>
<dbReference type="PANTHER" id="PTHR21137:SF42">
    <property type="entry name" value="ODORANT RECEPTOR 83A"/>
    <property type="match status" value="1"/>
</dbReference>